<sequence length="184" mass="21415">MEKWGKPGLDLSCIPYVYVIVVLLIKKYWKNLEEATNAKFDCVVLEWYRQFSSDFNVHYLYFVQYFNNLISCILCSFKLEKNNHVIRIFIKIQWPVSVFYPVNVLMASPVLVFYTVNVLIGQCSYSIPLMLLWPVLVFYSVTVIMTSVSILFCLCSDGKCLYSIALIIIIFFIQTGKKYVVLCS</sequence>
<dbReference type="Proteomes" id="UP001217089">
    <property type="component" value="Unassembled WGS sequence"/>
</dbReference>
<keyword evidence="3" id="KW-1185">Reference proteome</keyword>
<evidence type="ECO:0000256" key="1">
    <source>
        <dbReference type="SAM" id="Phobius"/>
    </source>
</evidence>
<accession>A0ABQ9EBB9</accession>
<keyword evidence="1" id="KW-1133">Transmembrane helix</keyword>
<feature type="transmembrane region" description="Helical" evidence="1">
    <location>
        <begin position="7"/>
        <end position="25"/>
    </location>
</feature>
<keyword evidence="1" id="KW-0472">Membrane</keyword>
<comment type="caution">
    <text evidence="2">The sequence shown here is derived from an EMBL/GenBank/DDBJ whole genome shotgun (WGS) entry which is preliminary data.</text>
</comment>
<reference evidence="2 3" key="1">
    <citation type="submission" date="2022-12" db="EMBL/GenBank/DDBJ databases">
        <title>Chromosome-level genome of Tegillarca granosa.</title>
        <authorList>
            <person name="Kim J."/>
        </authorList>
    </citation>
    <scope>NUCLEOTIDE SEQUENCE [LARGE SCALE GENOMIC DNA]</scope>
    <source>
        <strain evidence="2">Teg-2019</strain>
        <tissue evidence="2">Adductor muscle</tissue>
    </source>
</reference>
<evidence type="ECO:0000313" key="3">
    <source>
        <dbReference type="Proteomes" id="UP001217089"/>
    </source>
</evidence>
<proteinExistence type="predicted"/>
<dbReference type="EMBL" id="JARBDR010000919">
    <property type="protein sequence ID" value="KAJ8300867.1"/>
    <property type="molecule type" value="Genomic_DNA"/>
</dbReference>
<keyword evidence="1" id="KW-0812">Transmembrane</keyword>
<feature type="transmembrane region" description="Helical" evidence="1">
    <location>
        <begin position="132"/>
        <end position="154"/>
    </location>
</feature>
<evidence type="ECO:0008006" key="4">
    <source>
        <dbReference type="Google" id="ProtNLM"/>
    </source>
</evidence>
<gene>
    <name evidence="2" type="ORF">KUTeg_022386</name>
</gene>
<name>A0ABQ9EBB9_TEGGR</name>
<organism evidence="2 3">
    <name type="scientific">Tegillarca granosa</name>
    <name type="common">Malaysian cockle</name>
    <name type="synonym">Anadara granosa</name>
    <dbReference type="NCBI Taxonomy" id="220873"/>
    <lineage>
        <taxon>Eukaryota</taxon>
        <taxon>Metazoa</taxon>
        <taxon>Spiralia</taxon>
        <taxon>Lophotrochozoa</taxon>
        <taxon>Mollusca</taxon>
        <taxon>Bivalvia</taxon>
        <taxon>Autobranchia</taxon>
        <taxon>Pteriomorphia</taxon>
        <taxon>Arcoida</taxon>
        <taxon>Arcoidea</taxon>
        <taxon>Arcidae</taxon>
        <taxon>Tegillarca</taxon>
    </lineage>
</organism>
<feature type="transmembrane region" description="Helical" evidence="1">
    <location>
        <begin position="98"/>
        <end position="120"/>
    </location>
</feature>
<feature type="transmembrane region" description="Helical" evidence="1">
    <location>
        <begin position="59"/>
        <end position="77"/>
    </location>
</feature>
<feature type="transmembrane region" description="Helical" evidence="1">
    <location>
        <begin position="161"/>
        <end position="180"/>
    </location>
</feature>
<protein>
    <recommendedName>
        <fullName evidence="4">ATP synthase F0 subunit 6</fullName>
    </recommendedName>
</protein>
<evidence type="ECO:0000313" key="2">
    <source>
        <dbReference type="EMBL" id="KAJ8300867.1"/>
    </source>
</evidence>